<feature type="region of interest" description="Disordered" evidence="1">
    <location>
        <begin position="280"/>
        <end position="335"/>
    </location>
</feature>
<sequence length="335" mass="35120">MLSSFPGPVFAVALVQLLRAQQQHPQQARSRHTLLPPEMSTILAFVVRRSTVSPPFFSTRWLASSDPTPPHQLQRRLTAVNTTHLIIGVVLGGTTLVLIAVLLLLLYLIRQRRHRASSDPTPKRAQNHLSTSFASPITLGDVVGDLTIRPVTPSPRRLGIDAPSSTRWAHTLGTTSMGGWDLEEKGAVNNTPLSLPSRGEGLDGGVGRSRGSTGSGGAGGRQQQQQQLQQPSISSIFAAEMSSLLESISIKSSYSSLRSGGLGAPPRRVQRWAQAVAVDGGMEGASRSASASGPEEEDGSGAGGAGVAVSSSPKEDLVVEESSGTANDEGGMDLA</sequence>
<evidence type="ECO:0000313" key="4">
    <source>
        <dbReference type="Proteomes" id="UP000803844"/>
    </source>
</evidence>
<dbReference type="GeneID" id="63842173"/>
<evidence type="ECO:0000313" key="3">
    <source>
        <dbReference type="EMBL" id="KAF3770750.1"/>
    </source>
</evidence>
<feature type="compositionally biased region" description="Low complexity" evidence="1">
    <location>
        <begin position="221"/>
        <end position="232"/>
    </location>
</feature>
<protein>
    <submittedName>
        <fullName evidence="3">Uncharacterized protein</fullName>
    </submittedName>
</protein>
<dbReference type="RefSeq" id="XP_040781711.1">
    <property type="nucleotide sequence ID" value="XM_040925044.1"/>
</dbReference>
<feature type="transmembrane region" description="Helical" evidence="2">
    <location>
        <begin position="85"/>
        <end position="109"/>
    </location>
</feature>
<keyword evidence="2" id="KW-0812">Transmembrane</keyword>
<evidence type="ECO:0000256" key="2">
    <source>
        <dbReference type="SAM" id="Phobius"/>
    </source>
</evidence>
<organism evidence="3 4">
    <name type="scientific">Cryphonectria parasitica (strain ATCC 38755 / EP155)</name>
    <dbReference type="NCBI Taxonomy" id="660469"/>
    <lineage>
        <taxon>Eukaryota</taxon>
        <taxon>Fungi</taxon>
        <taxon>Dikarya</taxon>
        <taxon>Ascomycota</taxon>
        <taxon>Pezizomycotina</taxon>
        <taxon>Sordariomycetes</taxon>
        <taxon>Sordariomycetidae</taxon>
        <taxon>Diaporthales</taxon>
        <taxon>Cryphonectriaceae</taxon>
        <taxon>Cryphonectria-Endothia species complex</taxon>
        <taxon>Cryphonectria</taxon>
    </lineage>
</organism>
<accession>A0A9P5CVK5</accession>
<dbReference type="Proteomes" id="UP000803844">
    <property type="component" value="Unassembled WGS sequence"/>
</dbReference>
<keyword evidence="2" id="KW-0472">Membrane</keyword>
<dbReference type="AlphaFoldDB" id="A0A9P5CVK5"/>
<evidence type="ECO:0000256" key="1">
    <source>
        <dbReference type="SAM" id="MobiDB-lite"/>
    </source>
</evidence>
<reference evidence="3" key="1">
    <citation type="journal article" date="2020" name="Phytopathology">
        <title>Genome sequence of the chestnut blight fungus Cryphonectria parasitica EP155: A fundamental resource for an archetypical invasive plant pathogen.</title>
        <authorList>
            <person name="Crouch J.A."/>
            <person name="Dawe A."/>
            <person name="Aerts A."/>
            <person name="Barry K."/>
            <person name="Churchill A.C.L."/>
            <person name="Grimwood J."/>
            <person name="Hillman B."/>
            <person name="Milgroom M.G."/>
            <person name="Pangilinan J."/>
            <person name="Smith M."/>
            <person name="Salamov A."/>
            <person name="Schmutz J."/>
            <person name="Yadav J."/>
            <person name="Grigoriev I.V."/>
            <person name="Nuss D."/>
        </authorList>
    </citation>
    <scope>NUCLEOTIDE SEQUENCE</scope>
    <source>
        <strain evidence="3">EP155</strain>
    </source>
</reference>
<keyword evidence="4" id="KW-1185">Reference proteome</keyword>
<dbReference type="OrthoDB" id="5244980at2759"/>
<name>A0A9P5CVK5_CRYP1</name>
<feature type="compositionally biased region" description="Gly residues" evidence="1">
    <location>
        <begin position="202"/>
        <end position="220"/>
    </location>
</feature>
<dbReference type="EMBL" id="MU032344">
    <property type="protein sequence ID" value="KAF3770750.1"/>
    <property type="molecule type" value="Genomic_DNA"/>
</dbReference>
<proteinExistence type="predicted"/>
<comment type="caution">
    <text evidence="3">The sequence shown here is derived from an EMBL/GenBank/DDBJ whole genome shotgun (WGS) entry which is preliminary data.</text>
</comment>
<feature type="region of interest" description="Disordered" evidence="1">
    <location>
        <begin position="179"/>
        <end position="232"/>
    </location>
</feature>
<keyword evidence="2" id="KW-1133">Transmembrane helix</keyword>
<gene>
    <name evidence="3" type="ORF">M406DRAFT_67130</name>
</gene>